<evidence type="ECO:0000313" key="2">
    <source>
        <dbReference type="EMBL" id="VEP11500.1"/>
    </source>
</evidence>
<accession>A0A563VJ71</accession>
<evidence type="ECO:0000259" key="1">
    <source>
        <dbReference type="PROSITE" id="PS50878"/>
    </source>
</evidence>
<gene>
    <name evidence="2" type="ORF">H1P_1070012</name>
</gene>
<dbReference type="PROSITE" id="PS50878">
    <property type="entry name" value="RT_POL"/>
    <property type="match status" value="1"/>
</dbReference>
<dbReference type="AlphaFoldDB" id="A0A563VJ71"/>
<protein>
    <recommendedName>
        <fullName evidence="1">Reverse transcriptase domain-containing protein</fullName>
    </recommendedName>
</protein>
<dbReference type="InterPro" id="IPR000477">
    <property type="entry name" value="RT_dom"/>
</dbReference>
<dbReference type="EMBL" id="CAACVJ010000010">
    <property type="protein sequence ID" value="VEP11500.1"/>
    <property type="molecule type" value="Genomic_DNA"/>
</dbReference>
<keyword evidence="3" id="KW-1185">Reference proteome</keyword>
<sequence>MVRTQPTLSVVRYADDFLVIHLNKEIIEKAKKVVEKFLCQIGLYIKPSKTQTVHSTAGFDFLGVNIKHYKTGKYRSAKRTNGKPTGYVVLKLRRI</sequence>
<name>A0A563VJ71_9CYAN</name>
<proteinExistence type="predicted"/>
<dbReference type="InterPro" id="IPR043502">
    <property type="entry name" value="DNA/RNA_pol_sf"/>
</dbReference>
<evidence type="ECO:0000313" key="3">
    <source>
        <dbReference type="Proteomes" id="UP000320055"/>
    </source>
</evidence>
<dbReference type="Proteomes" id="UP000320055">
    <property type="component" value="Unassembled WGS sequence"/>
</dbReference>
<feature type="domain" description="Reverse transcriptase" evidence="1">
    <location>
        <begin position="1"/>
        <end position="66"/>
    </location>
</feature>
<reference evidence="2 3" key="1">
    <citation type="submission" date="2019-01" db="EMBL/GenBank/DDBJ databases">
        <authorList>
            <person name="Brito A."/>
        </authorList>
    </citation>
    <scope>NUCLEOTIDE SEQUENCE [LARGE SCALE GENOMIC DNA]</scope>
    <source>
        <strain evidence="2">1</strain>
    </source>
</reference>
<dbReference type="SUPFAM" id="SSF56672">
    <property type="entry name" value="DNA/RNA polymerases"/>
    <property type="match status" value="1"/>
</dbReference>
<organism evidence="2 3">
    <name type="scientific">Hyella patelloides LEGE 07179</name>
    <dbReference type="NCBI Taxonomy" id="945734"/>
    <lineage>
        <taxon>Bacteria</taxon>
        <taxon>Bacillati</taxon>
        <taxon>Cyanobacteriota</taxon>
        <taxon>Cyanophyceae</taxon>
        <taxon>Pleurocapsales</taxon>
        <taxon>Hyellaceae</taxon>
        <taxon>Hyella</taxon>
    </lineage>
</organism>
<dbReference type="Pfam" id="PF00078">
    <property type="entry name" value="RVT_1"/>
    <property type="match status" value="1"/>
</dbReference>